<dbReference type="PIRSF" id="PIRSF000390">
    <property type="entry name" value="PLP_StrS"/>
    <property type="match status" value="1"/>
</dbReference>
<dbReference type="Pfam" id="PF01041">
    <property type="entry name" value="DegT_DnrJ_EryC1"/>
    <property type="match status" value="1"/>
</dbReference>
<dbReference type="AlphaFoldDB" id="A0A1Y3YUB9"/>
<dbReference type="PANTHER" id="PTHR30244:SF36">
    <property type="entry name" value="3-OXO-GLUCOSE-6-PHOSPHATE:GLUTAMATE AMINOTRANSFERASE"/>
    <property type="match status" value="1"/>
</dbReference>
<keyword evidence="6" id="KW-0032">Aminotransferase</keyword>
<evidence type="ECO:0000256" key="3">
    <source>
        <dbReference type="PIRSR" id="PIRSR000390-1"/>
    </source>
</evidence>
<dbReference type="EMBL" id="NFII01000005">
    <property type="protein sequence ID" value="OUO01454.1"/>
    <property type="molecule type" value="Genomic_DNA"/>
</dbReference>
<reference evidence="7" key="1">
    <citation type="submission" date="2017-04" db="EMBL/GenBank/DDBJ databases">
        <title>Function of individual gut microbiota members based on whole genome sequencing of pure cultures obtained from chicken caecum.</title>
        <authorList>
            <person name="Medvecky M."/>
            <person name="Cejkova D."/>
            <person name="Polansky O."/>
            <person name="Karasova D."/>
            <person name="Kubasova T."/>
            <person name="Cizek A."/>
            <person name="Rychlik I."/>
        </authorList>
    </citation>
    <scope>NUCLEOTIDE SEQUENCE [LARGE SCALE GENOMIC DNA]</scope>
    <source>
        <strain evidence="7">An43</strain>
    </source>
</reference>
<dbReference type="InterPro" id="IPR015422">
    <property type="entry name" value="PyrdxlP-dep_Trfase_small"/>
</dbReference>
<dbReference type="InterPro" id="IPR015421">
    <property type="entry name" value="PyrdxlP-dep_Trfase_major"/>
</dbReference>
<feature type="modified residue" description="N6-(pyridoxal phosphate)lysine" evidence="4">
    <location>
        <position position="189"/>
    </location>
</feature>
<proteinExistence type="inferred from homology"/>
<dbReference type="GO" id="GO:0008483">
    <property type="term" value="F:transaminase activity"/>
    <property type="evidence" value="ECO:0007669"/>
    <property type="project" value="UniProtKB-KW"/>
</dbReference>
<protein>
    <submittedName>
        <fullName evidence="6">Aminotransferase</fullName>
    </submittedName>
</protein>
<evidence type="ECO:0000256" key="5">
    <source>
        <dbReference type="RuleBase" id="RU004508"/>
    </source>
</evidence>
<dbReference type="InterPro" id="IPR000653">
    <property type="entry name" value="DegT/StrS_aminotransferase"/>
</dbReference>
<accession>A0A1Y3YUB9</accession>
<dbReference type="RefSeq" id="WP_087425906.1">
    <property type="nucleotide sequence ID" value="NZ_CAMMFP010000012.1"/>
</dbReference>
<dbReference type="GO" id="GO:0000271">
    <property type="term" value="P:polysaccharide biosynthetic process"/>
    <property type="evidence" value="ECO:0007669"/>
    <property type="project" value="TreeGrafter"/>
</dbReference>
<dbReference type="PANTHER" id="PTHR30244">
    <property type="entry name" value="TRANSAMINASE"/>
    <property type="match status" value="1"/>
</dbReference>
<feature type="active site" description="Proton acceptor" evidence="3">
    <location>
        <position position="189"/>
    </location>
</feature>
<keyword evidence="1 4" id="KW-0663">Pyridoxal phosphate</keyword>
<dbReference type="InterPro" id="IPR015424">
    <property type="entry name" value="PyrdxlP-dep_Trfase"/>
</dbReference>
<evidence type="ECO:0000256" key="4">
    <source>
        <dbReference type="PIRSR" id="PIRSR000390-2"/>
    </source>
</evidence>
<dbReference type="Proteomes" id="UP000195386">
    <property type="component" value="Unassembled WGS sequence"/>
</dbReference>
<evidence type="ECO:0000313" key="6">
    <source>
        <dbReference type="EMBL" id="OUO01454.1"/>
    </source>
</evidence>
<evidence type="ECO:0000256" key="2">
    <source>
        <dbReference type="ARBA" id="ARBA00037999"/>
    </source>
</evidence>
<dbReference type="CDD" id="cd00616">
    <property type="entry name" value="AHBA_syn"/>
    <property type="match status" value="1"/>
</dbReference>
<dbReference type="Gene3D" id="3.40.640.10">
    <property type="entry name" value="Type I PLP-dependent aspartate aminotransferase-like (Major domain)"/>
    <property type="match status" value="1"/>
</dbReference>
<dbReference type="Gene3D" id="3.90.1150.10">
    <property type="entry name" value="Aspartate Aminotransferase, domain 1"/>
    <property type="match status" value="1"/>
</dbReference>
<sequence length="369" mass="41680">MIKFLDLQKVNALYADELKAVAAQIIDEGWFLNGKWNEKFTNDLKEYIGCKYAIPCGNGLDALRLIFRAYKEMGIMKDGDEVIVPANTYIATVLAITDNNLVPVFVDPSEDSYNIDVEKIESFITPRTKAVAVVHLYGQACWSHKLEEIKEKYGLKVVEDNAQGIGAKWNGIHTGNLGDAAGFSFYPGKNLGALGDSGAVATNDEKLAHIIKALANYGSVIRYVHDYKGLNSRMDEIQAAFLSVKLKRIDERNHIRKMIAERYMIEIQNPHIMLPKIVKGDIDSHVFHLFVIRTSYREQLQQYLKQNSIETLIHYPIPVHKQSCYKEYATTSCELSERIQKEILSIPMSSVMEEAEVGTVISVINQFKP</sequence>
<evidence type="ECO:0000256" key="1">
    <source>
        <dbReference type="ARBA" id="ARBA00022898"/>
    </source>
</evidence>
<organism evidence="6 7">
    <name type="scientific">Bacteroides clarus</name>
    <dbReference type="NCBI Taxonomy" id="626929"/>
    <lineage>
        <taxon>Bacteria</taxon>
        <taxon>Pseudomonadati</taxon>
        <taxon>Bacteroidota</taxon>
        <taxon>Bacteroidia</taxon>
        <taxon>Bacteroidales</taxon>
        <taxon>Bacteroidaceae</taxon>
        <taxon>Bacteroides</taxon>
    </lineage>
</organism>
<evidence type="ECO:0000313" key="7">
    <source>
        <dbReference type="Proteomes" id="UP000195386"/>
    </source>
</evidence>
<keyword evidence="6" id="KW-0808">Transferase</keyword>
<comment type="caution">
    <text evidence="6">The sequence shown here is derived from an EMBL/GenBank/DDBJ whole genome shotgun (WGS) entry which is preliminary data.</text>
</comment>
<dbReference type="GO" id="GO:0030170">
    <property type="term" value="F:pyridoxal phosphate binding"/>
    <property type="evidence" value="ECO:0007669"/>
    <property type="project" value="TreeGrafter"/>
</dbReference>
<comment type="similarity">
    <text evidence="2 5">Belongs to the DegT/DnrJ/EryC1 family.</text>
</comment>
<name>A0A1Y3YUB9_9BACE</name>
<dbReference type="SUPFAM" id="SSF53383">
    <property type="entry name" value="PLP-dependent transferases"/>
    <property type="match status" value="1"/>
</dbReference>
<gene>
    <name evidence="6" type="ORF">B5F97_07350</name>
</gene>